<sequence>MVVPRRFFFWAPFAPTSRRKEYAERRVVGYTSEQMFDVVARVDEYPKFVPWCRGVSIRVLSPNVYSADMQIGFPPIQESYTSTVTALRPVVVKSVAEPNNRVFKHLDTTWRFTEGLPDNEKSCTLHFTLSFEFRSSLHATLAHTFFDRVVQSMVYAFLKRAEHKYGPPSLDHFKKTTVLKKVG</sequence>
<comment type="similarity">
    <text evidence="1">Belongs to the COQ10 family.</text>
</comment>
<evidence type="ECO:0000259" key="4">
    <source>
        <dbReference type="Pfam" id="PF03364"/>
    </source>
</evidence>
<gene>
    <name evidence="5" type="ORF">EVEC_LOCUS5532</name>
</gene>
<feature type="domain" description="Coenzyme Q-binding protein COQ10 START" evidence="4">
    <location>
        <begin position="28"/>
        <end position="157"/>
    </location>
</feature>
<dbReference type="CDD" id="cd07813">
    <property type="entry name" value="COQ10p_like"/>
    <property type="match status" value="1"/>
</dbReference>
<dbReference type="EMBL" id="UXUI01008193">
    <property type="protein sequence ID" value="VDD90781.1"/>
    <property type="molecule type" value="Genomic_DNA"/>
</dbReference>
<keyword evidence="6" id="KW-1185">Reference proteome</keyword>
<dbReference type="InterPro" id="IPR023393">
    <property type="entry name" value="START-like_dom_sf"/>
</dbReference>
<dbReference type="PANTHER" id="PTHR12901">
    <property type="entry name" value="SPERM PROTEIN HOMOLOG"/>
    <property type="match status" value="1"/>
</dbReference>
<evidence type="ECO:0000313" key="5">
    <source>
        <dbReference type="EMBL" id="VDD90781.1"/>
    </source>
</evidence>
<evidence type="ECO:0000256" key="2">
    <source>
        <dbReference type="ARBA" id="ARBA00011814"/>
    </source>
</evidence>
<dbReference type="InterPro" id="IPR005031">
    <property type="entry name" value="COQ10_START"/>
</dbReference>
<dbReference type="OrthoDB" id="292693at2759"/>
<accession>A0A0N4V6N0</accession>
<dbReference type="AlphaFoldDB" id="A0A0N4V6N0"/>
<evidence type="ECO:0000313" key="7">
    <source>
        <dbReference type="WBParaSite" id="EVEC_0000592101-mRNA-1"/>
    </source>
</evidence>
<dbReference type="SUPFAM" id="SSF55961">
    <property type="entry name" value="Bet v1-like"/>
    <property type="match status" value="1"/>
</dbReference>
<name>A0A0N4V6N0_ENTVE</name>
<protein>
    <submittedName>
        <fullName evidence="7">Polyketide_cyc domain-containing protein</fullName>
    </submittedName>
</protein>
<dbReference type="GO" id="GO:0048039">
    <property type="term" value="F:ubiquinone binding"/>
    <property type="evidence" value="ECO:0007669"/>
    <property type="project" value="InterPro"/>
</dbReference>
<dbReference type="InterPro" id="IPR044996">
    <property type="entry name" value="COQ10-like"/>
</dbReference>
<dbReference type="WBParaSite" id="EVEC_0000592101-mRNA-1">
    <property type="protein sequence ID" value="EVEC_0000592101-mRNA-1"/>
    <property type="gene ID" value="EVEC_0000592101"/>
</dbReference>
<proteinExistence type="inferred from homology"/>
<organism evidence="7">
    <name type="scientific">Enterobius vermicularis</name>
    <name type="common">Human pinworm</name>
    <dbReference type="NCBI Taxonomy" id="51028"/>
    <lineage>
        <taxon>Eukaryota</taxon>
        <taxon>Metazoa</taxon>
        <taxon>Ecdysozoa</taxon>
        <taxon>Nematoda</taxon>
        <taxon>Chromadorea</taxon>
        <taxon>Rhabditida</taxon>
        <taxon>Spirurina</taxon>
        <taxon>Oxyuridomorpha</taxon>
        <taxon>Oxyuroidea</taxon>
        <taxon>Oxyuridae</taxon>
        <taxon>Enterobius</taxon>
    </lineage>
</organism>
<comment type="subunit">
    <text evidence="2">Interacts with coenzyme Q.</text>
</comment>
<evidence type="ECO:0000256" key="3">
    <source>
        <dbReference type="ARBA" id="ARBA00024947"/>
    </source>
</evidence>
<dbReference type="PANTHER" id="PTHR12901:SF10">
    <property type="entry name" value="COENZYME Q-BINDING PROTEIN COQ10, MITOCHONDRIAL"/>
    <property type="match status" value="1"/>
</dbReference>
<reference evidence="7" key="1">
    <citation type="submission" date="2017-02" db="UniProtKB">
        <authorList>
            <consortium name="WormBaseParasite"/>
        </authorList>
    </citation>
    <scope>IDENTIFICATION</scope>
</reference>
<dbReference type="Gene3D" id="3.30.530.20">
    <property type="match status" value="1"/>
</dbReference>
<dbReference type="STRING" id="51028.A0A0N4V6N0"/>
<dbReference type="GO" id="GO:0005739">
    <property type="term" value="C:mitochondrion"/>
    <property type="evidence" value="ECO:0007669"/>
    <property type="project" value="TreeGrafter"/>
</dbReference>
<evidence type="ECO:0000313" key="6">
    <source>
        <dbReference type="Proteomes" id="UP000274131"/>
    </source>
</evidence>
<comment type="function">
    <text evidence="3">Required for the function of coenzyme Q in the respiratory chain. May serve as a chaperone or may be involved in the transport of Q6 from its site of synthesis to the catalytic sites of the respiratory complexes.</text>
</comment>
<dbReference type="GO" id="GO:0045333">
    <property type="term" value="P:cellular respiration"/>
    <property type="evidence" value="ECO:0007669"/>
    <property type="project" value="InterPro"/>
</dbReference>
<evidence type="ECO:0000256" key="1">
    <source>
        <dbReference type="ARBA" id="ARBA00006885"/>
    </source>
</evidence>
<dbReference type="Proteomes" id="UP000274131">
    <property type="component" value="Unassembled WGS sequence"/>
</dbReference>
<reference evidence="5 6" key="2">
    <citation type="submission" date="2018-10" db="EMBL/GenBank/DDBJ databases">
        <authorList>
            <consortium name="Pathogen Informatics"/>
        </authorList>
    </citation>
    <scope>NUCLEOTIDE SEQUENCE [LARGE SCALE GENOMIC DNA]</scope>
</reference>
<dbReference type="Pfam" id="PF03364">
    <property type="entry name" value="Polyketide_cyc"/>
    <property type="match status" value="1"/>
</dbReference>